<protein>
    <recommendedName>
        <fullName evidence="1">diguanylate cyclase</fullName>
        <ecNumber evidence="1">2.7.7.65</ecNumber>
    </recommendedName>
</protein>
<evidence type="ECO:0000313" key="5">
    <source>
        <dbReference type="Proteomes" id="UP001195903"/>
    </source>
</evidence>
<dbReference type="EMBL" id="JAHEPS010000004">
    <property type="protein sequence ID" value="MBT1445148.1"/>
    <property type="molecule type" value="Genomic_DNA"/>
</dbReference>
<dbReference type="NCBIfam" id="TIGR00254">
    <property type="entry name" value="GGDEF"/>
    <property type="match status" value="1"/>
</dbReference>
<dbReference type="Gene3D" id="3.30.70.270">
    <property type="match status" value="1"/>
</dbReference>
<proteinExistence type="predicted"/>
<feature type="transmembrane region" description="Helical" evidence="2">
    <location>
        <begin position="63"/>
        <end position="88"/>
    </location>
</feature>
<feature type="domain" description="GGDEF" evidence="3">
    <location>
        <begin position="256"/>
        <end position="388"/>
    </location>
</feature>
<dbReference type="CDD" id="cd01949">
    <property type="entry name" value="GGDEF"/>
    <property type="match status" value="1"/>
</dbReference>
<keyword evidence="5" id="KW-1185">Reference proteome</keyword>
<evidence type="ECO:0000313" key="4">
    <source>
        <dbReference type="EMBL" id="MBT1445148.1"/>
    </source>
</evidence>
<dbReference type="PROSITE" id="PS50887">
    <property type="entry name" value="GGDEF"/>
    <property type="match status" value="1"/>
</dbReference>
<dbReference type="RefSeq" id="WP_214507357.1">
    <property type="nucleotide sequence ID" value="NZ_JAHEPS010000004.1"/>
</dbReference>
<sequence length="395" mass="43041">MDIQAKLLIEVIILFTGISSLAWAMLAGPMTIAPQACWRYSAANALLMLGLVLNSLRDGSASYIAWFGADIVLLSGMVLLRLGTVFLFRLPLNFRPDLLIWLGAAATMLVVPPEIKSQAYLGAVFSIAASILFARLAHTTYQGLLPSAGPRLSLLLVAPLIVASLSFFARLVVILVLENPEDRFISIQTAEAVPMLWFYLVLTISINVLAIGNALSRLIQKIRLLADKDVLTGLWNRRSAEHSLMQLHHKWQRGGEGFAVVLLDLDHFKQINDNFGHQAGDAALRQAALLMKSTLRESDILCRFGGEEFLVILPGVSIKQAHQVAEKLRLCLASRALRWDDQDIPLSASFGFAAISPGLNISQLLCAADQAMYQAKAQGRNRVVEAGVAPLPPSG</sequence>
<reference evidence="4 5" key="1">
    <citation type="submission" date="2021-05" db="EMBL/GenBank/DDBJ databases">
        <title>Shewanella sp. JM162201.</title>
        <authorList>
            <person name="Xu S."/>
            <person name="Li A."/>
        </authorList>
    </citation>
    <scope>NUCLEOTIDE SEQUENCE [LARGE SCALE GENOMIC DNA]</scope>
    <source>
        <strain evidence="4 5">JM162201</strain>
    </source>
</reference>
<gene>
    <name evidence="4" type="ORF">KJI95_11515</name>
</gene>
<dbReference type="InterPro" id="IPR043128">
    <property type="entry name" value="Rev_trsase/Diguanyl_cyclase"/>
</dbReference>
<evidence type="ECO:0000259" key="3">
    <source>
        <dbReference type="PROSITE" id="PS50887"/>
    </source>
</evidence>
<dbReference type="PANTHER" id="PTHR45138">
    <property type="entry name" value="REGULATORY COMPONENTS OF SENSORY TRANSDUCTION SYSTEM"/>
    <property type="match status" value="1"/>
</dbReference>
<dbReference type="InterPro" id="IPR029787">
    <property type="entry name" value="Nucleotide_cyclase"/>
</dbReference>
<organism evidence="4 5">
    <name type="scientific">Shewanella jiangmenensis</name>
    <dbReference type="NCBI Taxonomy" id="2837387"/>
    <lineage>
        <taxon>Bacteria</taxon>
        <taxon>Pseudomonadati</taxon>
        <taxon>Pseudomonadota</taxon>
        <taxon>Gammaproteobacteria</taxon>
        <taxon>Alteromonadales</taxon>
        <taxon>Shewanellaceae</taxon>
        <taxon>Shewanella</taxon>
    </lineage>
</organism>
<feature type="transmembrane region" description="Helical" evidence="2">
    <location>
        <begin position="38"/>
        <end position="56"/>
    </location>
</feature>
<dbReference type="EC" id="2.7.7.65" evidence="1"/>
<feature type="transmembrane region" description="Helical" evidence="2">
    <location>
        <begin position="117"/>
        <end position="134"/>
    </location>
</feature>
<keyword evidence="2" id="KW-0812">Transmembrane</keyword>
<dbReference type="Proteomes" id="UP001195903">
    <property type="component" value="Unassembled WGS sequence"/>
</dbReference>
<dbReference type="PANTHER" id="PTHR45138:SF24">
    <property type="entry name" value="DIGUANYLATE CYCLASE DGCC-RELATED"/>
    <property type="match status" value="1"/>
</dbReference>
<keyword evidence="2" id="KW-0472">Membrane</keyword>
<feature type="transmembrane region" description="Helical" evidence="2">
    <location>
        <begin position="7"/>
        <end position="26"/>
    </location>
</feature>
<dbReference type="Pfam" id="PF00990">
    <property type="entry name" value="GGDEF"/>
    <property type="match status" value="1"/>
</dbReference>
<evidence type="ECO:0000256" key="1">
    <source>
        <dbReference type="ARBA" id="ARBA00012528"/>
    </source>
</evidence>
<dbReference type="SMART" id="SM00267">
    <property type="entry name" value="GGDEF"/>
    <property type="match status" value="1"/>
</dbReference>
<dbReference type="SUPFAM" id="SSF55073">
    <property type="entry name" value="Nucleotide cyclase"/>
    <property type="match status" value="1"/>
</dbReference>
<accession>A0ABS5V5A9</accession>
<evidence type="ECO:0000256" key="2">
    <source>
        <dbReference type="SAM" id="Phobius"/>
    </source>
</evidence>
<feature type="transmembrane region" description="Helical" evidence="2">
    <location>
        <begin position="196"/>
        <end position="215"/>
    </location>
</feature>
<dbReference type="InterPro" id="IPR050469">
    <property type="entry name" value="Diguanylate_Cyclase"/>
</dbReference>
<comment type="caution">
    <text evidence="4">The sequence shown here is derived from an EMBL/GenBank/DDBJ whole genome shotgun (WGS) entry which is preliminary data.</text>
</comment>
<dbReference type="InterPro" id="IPR000160">
    <property type="entry name" value="GGDEF_dom"/>
</dbReference>
<name>A0ABS5V5A9_9GAMM</name>
<keyword evidence="2" id="KW-1133">Transmembrane helix</keyword>
<feature type="transmembrane region" description="Helical" evidence="2">
    <location>
        <begin position="154"/>
        <end position="176"/>
    </location>
</feature>